<sequence length="320" mass="36985">MTEFSQIQRQYIEQYKKKNFKEAMHLVELAEQNHPGKIAENSFWKSVLYCCLGSNEKALFELKTAMAQGVWWSPELFLSIPELKPLQNETEFKEILTSCETRLKEVQSQTKTETIVWPSKNSSVHPLIYSLHWRGDNINNFSSYWDDEELKNRYSMAFPQSSQLFAPEAFCWDDWKKSKDEIIETYHKVISNDNLHKGPLIVAGASQGGKLAVELALEENSIPAKGFILIVPAVGEANKYESMIKKALSRNLRGVVITGDQDPYFDEAKRLCAVFEKYKFPYKLMVSKGLGHNFPEDFRTRLIKAVDFILHDDLKDYESF</sequence>
<dbReference type="STRING" id="1472767.AOX59_13535"/>
<accession>A0A0U3NS89</accession>
<gene>
    <name evidence="2" type="ORF">AOX59_13535</name>
</gene>
<dbReference type="SUPFAM" id="SSF53474">
    <property type="entry name" value="alpha/beta-Hydrolases"/>
    <property type="match status" value="1"/>
</dbReference>
<feature type="domain" description="BCE-2095-like N-terminal" evidence="1">
    <location>
        <begin position="6"/>
        <end position="105"/>
    </location>
</feature>
<keyword evidence="3" id="KW-1185">Reference proteome</keyword>
<dbReference type="OrthoDB" id="2832922at2"/>
<dbReference type="Pfam" id="PF22316">
    <property type="entry name" value="ABhydrolase-like_N"/>
    <property type="match status" value="1"/>
</dbReference>
<evidence type="ECO:0000313" key="3">
    <source>
        <dbReference type="Proteomes" id="UP000050331"/>
    </source>
</evidence>
<organism evidence="2 3">
    <name type="scientific">Lentibacillus amyloliquefaciens</name>
    <dbReference type="NCBI Taxonomy" id="1472767"/>
    <lineage>
        <taxon>Bacteria</taxon>
        <taxon>Bacillati</taxon>
        <taxon>Bacillota</taxon>
        <taxon>Bacilli</taxon>
        <taxon>Bacillales</taxon>
        <taxon>Bacillaceae</taxon>
        <taxon>Lentibacillus</taxon>
    </lineage>
</organism>
<dbReference type="KEGG" id="lao:AOX59_13535"/>
<dbReference type="InterPro" id="IPR029058">
    <property type="entry name" value="AB_hydrolase_fold"/>
</dbReference>
<evidence type="ECO:0000313" key="2">
    <source>
        <dbReference type="EMBL" id="ALX49499.1"/>
    </source>
</evidence>
<name>A0A0U3NS89_9BACI</name>
<reference evidence="2 3" key="1">
    <citation type="submission" date="2016-01" db="EMBL/GenBank/DDBJ databases">
        <title>Complete genome sequence of strain Lentibacillus amyloliquefaciens LAM0015T isolated from saline sediment.</title>
        <authorList>
            <person name="Wang J.-L."/>
            <person name="He M.-X."/>
        </authorList>
    </citation>
    <scope>NUCLEOTIDE SEQUENCE [LARGE SCALE GENOMIC DNA]</scope>
    <source>
        <strain evidence="2 3">LAM0015</strain>
    </source>
</reference>
<dbReference type="RefSeq" id="WP_068446329.1">
    <property type="nucleotide sequence ID" value="NZ_CP013862.1"/>
</dbReference>
<evidence type="ECO:0000259" key="1">
    <source>
        <dbReference type="Pfam" id="PF22316"/>
    </source>
</evidence>
<dbReference type="AlphaFoldDB" id="A0A0U3NS89"/>
<dbReference type="EMBL" id="CP013862">
    <property type="protein sequence ID" value="ALX49499.1"/>
    <property type="molecule type" value="Genomic_DNA"/>
</dbReference>
<dbReference type="InterPro" id="IPR054527">
    <property type="entry name" value="BCE_2095-like_N"/>
</dbReference>
<protein>
    <recommendedName>
        <fullName evidence="1">BCE-2095-like N-terminal domain-containing protein</fullName>
    </recommendedName>
</protein>
<dbReference type="Gene3D" id="3.40.50.1820">
    <property type="entry name" value="alpha/beta hydrolase"/>
    <property type="match status" value="1"/>
</dbReference>
<proteinExistence type="predicted"/>
<dbReference type="Proteomes" id="UP000050331">
    <property type="component" value="Chromosome"/>
</dbReference>